<keyword evidence="5" id="KW-0812">Transmembrane</keyword>
<dbReference type="InterPro" id="IPR036600">
    <property type="entry name" value="PAH_sf"/>
</dbReference>
<comment type="caution">
    <text evidence="6">The sequence shown here is derived from an EMBL/GenBank/DDBJ whole genome shotgun (WGS) entry which is preliminary data.</text>
</comment>
<protein>
    <submittedName>
        <fullName evidence="6">Paired amphipathic helix protein Sin3-like 4</fullName>
    </submittedName>
</protein>
<dbReference type="GO" id="GO:0000785">
    <property type="term" value="C:chromatin"/>
    <property type="evidence" value="ECO:0007669"/>
    <property type="project" value="TreeGrafter"/>
</dbReference>
<evidence type="ECO:0000256" key="4">
    <source>
        <dbReference type="PROSITE-ProRule" id="PRU00810"/>
    </source>
</evidence>
<organism evidence="6 7">
    <name type="scientific">Ananas comosus</name>
    <name type="common">Pineapple</name>
    <name type="synonym">Ananas ananas</name>
    <dbReference type="NCBI Taxonomy" id="4615"/>
    <lineage>
        <taxon>Eukaryota</taxon>
        <taxon>Viridiplantae</taxon>
        <taxon>Streptophyta</taxon>
        <taxon>Embryophyta</taxon>
        <taxon>Tracheophyta</taxon>
        <taxon>Spermatophyta</taxon>
        <taxon>Magnoliopsida</taxon>
        <taxon>Liliopsida</taxon>
        <taxon>Poales</taxon>
        <taxon>Bromeliaceae</taxon>
        <taxon>Bromelioideae</taxon>
        <taxon>Ananas</taxon>
    </lineage>
</organism>
<feature type="transmembrane region" description="Helical" evidence="5">
    <location>
        <begin position="156"/>
        <end position="174"/>
    </location>
</feature>
<dbReference type="GO" id="GO:0000118">
    <property type="term" value="C:histone deacetylase complex"/>
    <property type="evidence" value="ECO:0007669"/>
    <property type="project" value="TreeGrafter"/>
</dbReference>
<dbReference type="GO" id="GO:0000122">
    <property type="term" value="P:negative regulation of transcription by RNA polymerase II"/>
    <property type="evidence" value="ECO:0007669"/>
    <property type="project" value="TreeGrafter"/>
</dbReference>
<dbReference type="InterPro" id="IPR003822">
    <property type="entry name" value="PAH"/>
</dbReference>
<comment type="subcellular location">
    <subcellularLocation>
        <location evidence="1 4">Nucleus</location>
    </subcellularLocation>
</comment>
<accession>A0A199VKC1</accession>
<dbReference type="AlphaFoldDB" id="A0A199VKC1"/>
<evidence type="ECO:0000256" key="5">
    <source>
        <dbReference type="SAM" id="Phobius"/>
    </source>
</evidence>
<dbReference type="PROSITE" id="PS51477">
    <property type="entry name" value="PAH"/>
    <property type="match status" value="1"/>
</dbReference>
<keyword evidence="2" id="KW-0678">Repressor</keyword>
<dbReference type="GO" id="GO:0003714">
    <property type="term" value="F:transcription corepressor activity"/>
    <property type="evidence" value="ECO:0007669"/>
    <property type="project" value="InterPro"/>
</dbReference>
<keyword evidence="5" id="KW-1133">Transmembrane helix</keyword>
<keyword evidence="3 4" id="KW-0539">Nucleus</keyword>
<reference evidence="6 7" key="1">
    <citation type="journal article" date="2016" name="DNA Res.">
        <title>The draft genome of MD-2 pineapple using hybrid error correction of long reads.</title>
        <authorList>
            <person name="Redwan R.M."/>
            <person name="Saidin A."/>
            <person name="Kumar S.V."/>
        </authorList>
    </citation>
    <scope>NUCLEOTIDE SEQUENCE [LARGE SCALE GENOMIC DNA]</scope>
    <source>
        <strain evidence="7">cv. MD2</strain>
        <tissue evidence="6">Leaf</tissue>
    </source>
</reference>
<evidence type="ECO:0000313" key="7">
    <source>
        <dbReference type="Proteomes" id="UP000092600"/>
    </source>
</evidence>
<dbReference type="PANTHER" id="PTHR12346">
    <property type="entry name" value="SIN3B-RELATED"/>
    <property type="match status" value="1"/>
</dbReference>
<evidence type="ECO:0000256" key="3">
    <source>
        <dbReference type="ARBA" id="ARBA00023242"/>
    </source>
</evidence>
<dbReference type="PANTHER" id="PTHR12346:SF0">
    <property type="entry name" value="SIN3A, ISOFORM G"/>
    <property type="match status" value="1"/>
</dbReference>
<dbReference type="InterPro" id="IPR039774">
    <property type="entry name" value="Sin3-like"/>
</dbReference>
<evidence type="ECO:0000313" key="6">
    <source>
        <dbReference type="EMBL" id="OAY77617.1"/>
    </source>
</evidence>
<dbReference type="SUPFAM" id="SSF47762">
    <property type="entry name" value="PAH2 domain"/>
    <property type="match status" value="1"/>
</dbReference>
<proteinExistence type="predicted"/>
<evidence type="ECO:0000256" key="2">
    <source>
        <dbReference type="ARBA" id="ARBA00022491"/>
    </source>
</evidence>
<name>A0A199VKC1_ANACO</name>
<sequence>METVDVVMKVQELFDDRWDLILGFKEFLPAGYEIAVPIEEEIAGQCRVIMIRAKHMFKEHSNLMLDLSSLLNKERPITFEESLNFVKKVKARDYLLYASLFDILSRKEHKPIEMYQELLSLFRNHDDLRDELARFRPGASPQPPPRRRSGYSHSCFWMFLFLLPLLLLSLLLVFEKPLRCLLQQTLGNC</sequence>
<dbReference type="EMBL" id="LSRQ01001492">
    <property type="protein sequence ID" value="OAY77617.1"/>
    <property type="molecule type" value="Genomic_DNA"/>
</dbReference>
<dbReference type="Proteomes" id="UP000092600">
    <property type="component" value="Unassembled WGS sequence"/>
</dbReference>
<dbReference type="Gene3D" id="1.20.1160.11">
    <property type="entry name" value="Paired amphipathic helix"/>
    <property type="match status" value="1"/>
</dbReference>
<evidence type="ECO:0000256" key="1">
    <source>
        <dbReference type="ARBA" id="ARBA00004123"/>
    </source>
</evidence>
<dbReference type="STRING" id="4615.A0A199VKC1"/>
<gene>
    <name evidence="6" type="ORF">ACMD2_20108</name>
</gene>
<keyword evidence="5" id="KW-0472">Membrane</keyword>